<accession>A0A3B1CZT0</accession>
<dbReference type="InterPro" id="IPR029060">
    <property type="entry name" value="PIN-like_dom_sf"/>
</dbReference>
<evidence type="ECO:0008006" key="2">
    <source>
        <dbReference type="Google" id="ProtNLM"/>
    </source>
</evidence>
<dbReference type="AlphaFoldDB" id="A0A3B1CZT0"/>
<dbReference type="SUPFAM" id="SSF88723">
    <property type="entry name" value="PIN domain-like"/>
    <property type="match status" value="1"/>
</dbReference>
<sequence>MKEKVYLDSTIPSYYFDERDSLKNFTKITKLWWKNEVENYDIWISEAVLQELNEGNYPKKEEIIKFSEVIPILESNVALEPIVSFYIENHVMPQTLMGDAVHLAYASYYNFEYLLTWNCNHLANANKRKHIRIINGRLGLSTPEIVTPLELFKEENDYDFK</sequence>
<proteinExistence type="predicted"/>
<evidence type="ECO:0000313" key="1">
    <source>
        <dbReference type="EMBL" id="VAX35359.1"/>
    </source>
</evidence>
<gene>
    <name evidence="1" type="ORF">MNBD_UNCLBAC01-42</name>
</gene>
<name>A0A3B1CZT0_9ZZZZ</name>
<dbReference type="EMBL" id="UOGJ01000046">
    <property type="protein sequence ID" value="VAX35359.1"/>
    <property type="molecule type" value="Genomic_DNA"/>
</dbReference>
<organism evidence="1">
    <name type="scientific">hydrothermal vent metagenome</name>
    <dbReference type="NCBI Taxonomy" id="652676"/>
    <lineage>
        <taxon>unclassified sequences</taxon>
        <taxon>metagenomes</taxon>
        <taxon>ecological metagenomes</taxon>
    </lineage>
</organism>
<protein>
    <recommendedName>
        <fullName evidence="2">PIN domain-containing protein</fullName>
    </recommendedName>
</protein>
<reference evidence="1" key="1">
    <citation type="submission" date="2018-06" db="EMBL/GenBank/DDBJ databases">
        <authorList>
            <person name="Zhirakovskaya E."/>
        </authorList>
    </citation>
    <scope>NUCLEOTIDE SEQUENCE</scope>
</reference>
<dbReference type="CDD" id="cd18687">
    <property type="entry name" value="PIN_VapC-like"/>
    <property type="match status" value="1"/>
</dbReference>